<dbReference type="Proteomes" id="UP000297472">
    <property type="component" value="Unassembled WGS sequence"/>
</dbReference>
<gene>
    <name evidence="2" type="ORF">E3T49_13180</name>
</gene>
<protein>
    <submittedName>
        <fullName evidence="2">NrdH-redoxin</fullName>
    </submittedName>
</protein>
<evidence type="ECO:0000313" key="2">
    <source>
        <dbReference type="EMBL" id="TFD27615.1"/>
    </source>
</evidence>
<dbReference type="Pfam" id="PF00462">
    <property type="entry name" value="Glutaredoxin"/>
    <property type="match status" value="1"/>
</dbReference>
<dbReference type="InterPro" id="IPR002109">
    <property type="entry name" value="Glutaredoxin"/>
</dbReference>
<name>A0A4Y8JYE3_9MICO</name>
<dbReference type="PROSITE" id="PS51354">
    <property type="entry name" value="GLUTAREDOXIN_2"/>
    <property type="match status" value="1"/>
</dbReference>
<evidence type="ECO:0000259" key="1">
    <source>
        <dbReference type="Pfam" id="PF00462"/>
    </source>
</evidence>
<dbReference type="CDD" id="cd02976">
    <property type="entry name" value="NrdH"/>
    <property type="match status" value="1"/>
</dbReference>
<comment type="caution">
    <text evidence="2">The sequence shown here is derived from an EMBL/GenBank/DDBJ whole genome shotgun (WGS) entry which is preliminary data.</text>
</comment>
<dbReference type="AlphaFoldDB" id="A0A4Y8JYE3"/>
<keyword evidence="3" id="KW-1185">Reference proteome</keyword>
<proteinExistence type="predicted"/>
<dbReference type="SUPFAM" id="SSF52833">
    <property type="entry name" value="Thioredoxin-like"/>
    <property type="match status" value="1"/>
</dbReference>
<dbReference type="InterPro" id="IPR036249">
    <property type="entry name" value="Thioredoxin-like_sf"/>
</dbReference>
<reference evidence="2 3" key="1">
    <citation type="submission" date="2019-03" db="EMBL/GenBank/DDBJ databases">
        <title>Genomics of glacier-inhabiting Cryobacterium strains.</title>
        <authorList>
            <person name="Liu Q."/>
            <person name="Xin Y.-H."/>
        </authorList>
    </citation>
    <scope>NUCLEOTIDE SEQUENCE [LARGE SCALE GENOMIC DNA]</scope>
    <source>
        <strain evidence="2 3">TMT1-51</strain>
    </source>
</reference>
<accession>A0A4Y8JYE3</accession>
<feature type="domain" description="Glutaredoxin" evidence="1">
    <location>
        <begin position="9"/>
        <end position="62"/>
    </location>
</feature>
<organism evidence="2 3">
    <name type="scientific">Cryobacterium cryoconiti</name>
    <dbReference type="NCBI Taxonomy" id="1259239"/>
    <lineage>
        <taxon>Bacteria</taxon>
        <taxon>Bacillati</taxon>
        <taxon>Actinomycetota</taxon>
        <taxon>Actinomycetes</taxon>
        <taxon>Micrococcales</taxon>
        <taxon>Microbacteriaceae</taxon>
        <taxon>Cryobacterium</taxon>
    </lineage>
</organism>
<evidence type="ECO:0000313" key="3">
    <source>
        <dbReference type="Proteomes" id="UP000297472"/>
    </source>
</evidence>
<sequence>MTDTLTPTVTVYSKDDCRQCDATKRWLAARDVPFTVVDFLADEKNIEAAKALGYQEAPVVVVSFGVIGDEVHWSGFNPIELGKYLSVTVAA</sequence>
<dbReference type="EMBL" id="SOHA01000039">
    <property type="protein sequence ID" value="TFD27615.1"/>
    <property type="molecule type" value="Genomic_DNA"/>
</dbReference>
<dbReference type="OrthoDB" id="8545217at2"/>
<dbReference type="Gene3D" id="3.40.30.10">
    <property type="entry name" value="Glutaredoxin"/>
    <property type="match status" value="1"/>
</dbReference>